<dbReference type="HOGENOM" id="CLU_3187511_0_0_10"/>
<protein>
    <submittedName>
        <fullName evidence="1">Uncharacterized protein</fullName>
    </submittedName>
</protein>
<accession>C9LHN3</accession>
<proteinExistence type="predicted"/>
<keyword evidence="2" id="KW-1185">Reference proteome</keyword>
<organism evidence="1 2">
    <name type="scientific">Alloprevotella tannerae ATCC 51259</name>
    <dbReference type="NCBI Taxonomy" id="626522"/>
    <lineage>
        <taxon>Bacteria</taxon>
        <taxon>Pseudomonadati</taxon>
        <taxon>Bacteroidota</taxon>
        <taxon>Bacteroidia</taxon>
        <taxon>Bacteroidales</taxon>
        <taxon>Prevotellaceae</taxon>
        <taxon>Alloprevotella</taxon>
    </lineage>
</organism>
<sequence length="46" mass="5517">MFIRHTSVDDLFCAIYITTKKVYLDDKMFLSSWEENLTLVMKNKVK</sequence>
<evidence type="ECO:0000313" key="2">
    <source>
        <dbReference type="Proteomes" id="UP000003460"/>
    </source>
</evidence>
<dbReference type="EMBL" id="ACIJ02000021">
    <property type="protein sequence ID" value="EEX71387.1"/>
    <property type="molecule type" value="Genomic_DNA"/>
</dbReference>
<dbReference type="Proteomes" id="UP000003460">
    <property type="component" value="Unassembled WGS sequence"/>
</dbReference>
<dbReference type="AlphaFoldDB" id="C9LHN3"/>
<reference evidence="1" key="1">
    <citation type="submission" date="2009-09" db="EMBL/GenBank/DDBJ databases">
        <authorList>
            <person name="Weinstock G."/>
            <person name="Sodergren E."/>
            <person name="Clifton S."/>
            <person name="Fulton L."/>
            <person name="Fulton B."/>
            <person name="Courtney L."/>
            <person name="Fronick C."/>
            <person name="Harrison M."/>
            <person name="Strong C."/>
            <person name="Farmer C."/>
            <person name="Delahaunty K."/>
            <person name="Markovic C."/>
            <person name="Hall O."/>
            <person name="Minx P."/>
            <person name="Tomlinson C."/>
            <person name="Mitreva M."/>
            <person name="Nelson J."/>
            <person name="Hou S."/>
            <person name="Wollam A."/>
            <person name="Pepin K.H."/>
            <person name="Johnson M."/>
            <person name="Bhonagiri V."/>
            <person name="Nash W.E."/>
            <person name="Warren W."/>
            <person name="Chinwalla A."/>
            <person name="Mardis E.R."/>
            <person name="Wilson R.K."/>
        </authorList>
    </citation>
    <scope>NUCLEOTIDE SEQUENCE [LARGE SCALE GENOMIC DNA]</scope>
    <source>
        <strain evidence="1">ATCC 51259</strain>
    </source>
</reference>
<gene>
    <name evidence="1" type="ORF">GCWU000325_01699</name>
</gene>
<comment type="caution">
    <text evidence="1">The sequence shown here is derived from an EMBL/GenBank/DDBJ whole genome shotgun (WGS) entry which is preliminary data.</text>
</comment>
<name>C9LHN3_9BACT</name>
<evidence type="ECO:0000313" key="1">
    <source>
        <dbReference type="EMBL" id="EEX71387.1"/>
    </source>
</evidence>